<reference evidence="2 3" key="1">
    <citation type="journal article" date="2007" name="Virology">
        <title>Sequence and annotation of the 314-kb MT325 and the 321-kb FR483 viruses that infect Chlorella Pbi.</title>
        <authorList>
            <person name="Fitzgerald L.A."/>
            <person name="Graves M.V."/>
            <person name="Li X."/>
            <person name="Feldblyum T."/>
            <person name="Hartigan J."/>
            <person name="Van Etten J.L."/>
        </authorList>
    </citation>
    <scope>NUCLEOTIDE SEQUENCE [LARGE SCALE GENOMIC DNA]</scope>
    <source>
        <strain evidence="2 3">MT325</strain>
    </source>
</reference>
<evidence type="ECO:0000256" key="1">
    <source>
        <dbReference type="SAM" id="MobiDB-lite"/>
    </source>
</evidence>
<feature type="compositionally biased region" description="Low complexity" evidence="1">
    <location>
        <begin position="65"/>
        <end position="77"/>
    </location>
</feature>
<proteinExistence type="predicted"/>
<dbReference type="Proteomes" id="UP000246715">
    <property type="component" value="Segment"/>
</dbReference>
<feature type="region of interest" description="Disordered" evidence="1">
    <location>
        <begin position="65"/>
        <end position="85"/>
    </location>
</feature>
<evidence type="ECO:0000313" key="3">
    <source>
        <dbReference type="Proteomes" id="UP000246715"/>
    </source>
</evidence>
<protein>
    <submittedName>
        <fullName evidence="2">Uncharacterized protein M238R</fullName>
    </submittedName>
</protein>
<gene>
    <name evidence="2" type="primary">M238R</name>
    <name evidence="2" type="ORF">MT325_M238R</name>
</gene>
<name>A7ITW8_PBCVM</name>
<evidence type="ECO:0000313" key="2">
    <source>
        <dbReference type="EMBL" id="ABT13792.1"/>
    </source>
</evidence>
<sequence>MFTIKHYSNYVHNGADVFAKERLFPLVPTAHKVKKYKQYFMTSDDGIVSFVSFKDILKYTIVESPVSGSPVSKSPSGKGRGKRVFHRSSGKTFGSMKAACDAHNIKVSQLKSSPDFVIV</sequence>
<organismHost>
    <name type="scientific">Paramecium bursaria</name>
    <dbReference type="NCBI Taxonomy" id="74790"/>
</organismHost>
<accession>A7ITW8</accession>
<dbReference type="EMBL" id="DQ491001">
    <property type="protein sequence ID" value="ABT13792.1"/>
    <property type="molecule type" value="Genomic_DNA"/>
</dbReference>
<organism evidence="2 3">
    <name type="scientific">Paramecium bursaria Chlorella virus MT325</name>
    <name type="common">PBCV-MT325</name>
    <dbReference type="NCBI Taxonomy" id="346932"/>
    <lineage>
        <taxon>Viruses</taxon>
        <taxon>Varidnaviria</taxon>
        <taxon>Bamfordvirae</taxon>
        <taxon>Nucleocytoviricota</taxon>
        <taxon>Megaviricetes</taxon>
        <taxon>Algavirales</taxon>
        <taxon>Phycodnaviridae</taxon>
        <taxon>Chlorovirus</taxon>
        <taxon>Chlorovirus conductrix</taxon>
        <taxon>Paramecium bursaria Chlorella virus A1</taxon>
    </lineage>
</organism>